<evidence type="ECO:0000313" key="4">
    <source>
        <dbReference type="Proteomes" id="UP000886829"/>
    </source>
</evidence>
<dbReference type="InterPro" id="IPR024047">
    <property type="entry name" value="MM3350-like_sf"/>
</dbReference>
<evidence type="ECO:0000259" key="2">
    <source>
        <dbReference type="Pfam" id="PF07929"/>
    </source>
</evidence>
<feature type="region of interest" description="Disordered" evidence="1">
    <location>
        <begin position="286"/>
        <end position="305"/>
    </location>
</feature>
<name>A0A9D1WC97_9GAMM</name>
<dbReference type="InterPro" id="IPR012912">
    <property type="entry name" value="Plasmid_pRiA4b_Orf3-like"/>
</dbReference>
<dbReference type="EMBL" id="DXEV01000074">
    <property type="protein sequence ID" value="HIX56564.1"/>
    <property type="molecule type" value="Genomic_DNA"/>
</dbReference>
<evidence type="ECO:0000256" key="1">
    <source>
        <dbReference type="SAM" id="MobiDB-lite"/>
    </source>
</evidence>
<reference evidence="3" key="1">
    <citation type="journal article" date="2021" name="PeerJ">
        <title>Extensive microbial diversity within the chicken gut microbiome revealed by metagenomics and culture.</title>
        <authorList>
            <person name="Gilroy R."/>
            <person name="Ravi A."/>
            <person name="Getino M."/>
            <person name="Pursley I."/>
            <person name="Horton D.L."/>
            <person name="Alikhan N.F."/>
            <person name="Baker D."/>
            <person name="Gharbi K."/>
            <person name="Hall N."/>
            <person name="Watson M."/>
            <person name="Adriaenssens E.M."/>
            <person name="Foster-Nyarko E."/>
            <person name="Jarju S."/>
            <person name="Secka A."/>
            <person name="Antonio M."/>
            <person name="Oren A."/>
            <person name="Chaudhuri R.R."/>
            <person name="La Ragione R."/>
            <person name="Hildebrand F."/>
            <person name="Pallen M.J."/>
        </authorList>
    </citation>
    <scope>NUCLEOTIDE SEQUENCE</scope>
    <source>
        <strain evidence="3">USASDec5-558</strain>
    </source>
</reference>
<dbReference type="Gene3D" id="3.10.290.30">
    <property type="entry name" value="MM3350-like"/>
    <property type="match status" value="2"/>
</dbReference>
<reference evidence="3" key="2">
    <citation type="submission" date="2021-04" db="EMBL/GenBank/DDBJ databases">
        <authorList>
            <person name="Gilroy R."/>
        </authorList>
    </citation>
    <scope>NUCLEOTIDE SEQUENCE</scope>
    <source>
        <strain evidence="3">USASDec5-558</strain>
    </source>
</reference>
<feature type="compositionally biased region" description="Acidic residues" evidence="1">
    <location>
        <begin position="126"/>
        <end position="157"/>
    </location>
</feature>
<accession>A0A9D1WC97</accession>
<dbReference type="Proteomes" id="UP000886829">
    <property type="component" value="Unassembled WGS sequence"/>
</dbReference>
<sequence>MLKVQLKNQKPPVWHRLVVHASTHFSELQSKILRAFNFCNDHLSSFFLGTNVGCPEICTSQYPGELEPDYEIGQILGTNIGAKLTFLFDFGDDWEFLITLEKILDDPKDVPARTIMHKGGPVEQYPDYDEDDDEWDDEDDDGFWDDEDDDEDDEEDLYQSPDKYYLLKVQLKRWKPPVWHRLVVHASTHFSALQFKILNAFEFENDHLSSFFRGTDVDDPEICTCEYPGALEPDYEIGQILGTDIGAKLTFLFDFGDNWEFVITLEKLLDDPKDLSARTIMHKGGHVEQYPDYDEDDDWDDEDDE</sequence>
<dbReference type="PANTHER" id="PTHR41878">
    <property type="entry name" value="LEXA REPRESSOR-RELATED"/>
    <property type="match status" value="1"/>
</dbReference>
<comment type="caution">
    <text evidence="3">The sequence shown here is derived from an EMBL/GenBank/DDBJ whole genome shotgun (WGS) entry which is preliminary data.</text>
</comment>
<dbReference type="AlphaFoldDB" id="A0A9D1WC97"/>
<feature type="region of interest" description="Disordered" evidence="1">
    <location>
        <begin position="114"/>
        <end position="157"/>
    </location>
</feature>
<gene>
    <name evidence="3" type="ORF">H9850_03715</name>
</gene>
<proteinExistence type="predicted"/>
<organism evidence="3 4">
    <name type="scientific">Candidatus Anaerobiospirillum pullistercoris</name>
    <dbReference type="NCBI Taxonomy" id="2838452"/>
    <lineage>
        <taxon>Bacteria</taxon>
        <taxon>Pseudomonadati</taxon>
        <taxon>Pseudomonadota</taxon>
        <taxon>Gammaproteobacteria</taxon>
        <taxon>Aeromonadales</taxon>
        <taxon>Succinivibrionaceae</taxon>
        <taxon>Anaerobiospirillum</taxon>
    </lineage>
</organism>
<feature type="domain" description="Plasmid pRiA4b Orf3-like" evidence="2">
    <location>
        <begin position="164"/>
        <end position="276"/>
    </location>
</feature>
<feature type="compositionally biased region" description="Acidic residues" evidence="1">
    <location>
        <begin position="291"/>
        <end position="305"/>
    </location>
</feature>
<protein>
    <submittedName>
        <fullName evidence="3">Plasmid pRiA4b ORF-3 family protein</fullName>
    </submittedName>
</protein>
<dbReference type="Pfam" id="PF07929">
    <property type="entry name" value="PRiA4_ORF3"/>
    <property type="match status" value="2"/>
</dbReference>
<dbReference type="PANTHER" id="PTHR41878:SF1">
    <property type="entry name" value="TNPR PROTEIN"/>
    <property type="match status" value="1"/>
</dbReference>
<evidence type="ECO:0000313" key="3">
    <source>
        <dbReference type="EMBL" id="HIX56564.1"/>
    </source>
</evidence>
<feature type="domain" description="Plasmid pRiA4b Orf3-like" evidence="2">
    <location>
        <begin position="2"/>
        <end position="112"/>
    </location>
</feature>
<dbReference type="SUPFAM" id="SSF159941">
    <property type="entry name" value="MM3350-like"/>
    <property type="match status" value="2"/>
</dbReference>